<dbReference type="OrthoDB" id="1700484at2"/>
<reference evidence="2 3" key="1">
    <citation type="submission" date="2018-06" db="EMBL/GenBank/DDBJ databases">
        <authorList>
            <consortium name="Pathogen Informatics"/>
            <person name="Doyle S."/>
        </authorList>
    </citation>
    <scope>NUCLEOTIDE SEQUENCE [LARGE SCALE GENOMIC DNA]</scope>
    <source>
        <strain evidence="2 3">NCTC12413</strain>
    </source>
</reference>
<evidence type="ECO:0000313" key="3">
    <source>
        <dbReference type="Proteomes" id="UP000254956"/>
    </source>
</evidence>
<keyword evidence="4" id="KW-1185">Reference proteome</keyword>
<proteinExistence type="predicted"/>
<gene>
    <name evidence="2" type="primary">dltD</name>
    <name evidence="2" type="ORF">NCTC12413_02008</name>
    <name evidence="1" type="ORF">SAR03_05430</name>
</gene>
<dbReference type="PANTHER" id="PTHR40039">
    <property type="entry name" value="PROTEIN DLTD"/>
    <property type="match status" value="1"/>
</dbReference>
<dbReference type="Proteomes" id="UP000254956">
    <property type="component" value="Unassembled WGS sequence"/>
</dbReference>
<dbReference type="InterPro" id="IPR023896">
    <property type="entry name" value="LTA_DltD"/>
</dbReference>
<dbReference type="InterPro" id="IPR006998">
    <property type="entry name" value="DltD"/>
</dbReference>
<evidence type="ECO:0000313" key="2">
    <source>
        <dbReference type="EMBL" id="SUJ22667.1"/>
    </source>
</evidence>
<accession>A0A380CKM3</accession>
<dbReference type="PANTHER" id="PTHR40039:SF1">
    <property type="entry name" value="PROTEIN DLTD"/>
    <property type="match status" value="1"/>
</dbReference>
<evidence type="ECO:0000313" key="4">
    <source>
        <dbReference type="Proteomes" id="UP000321598"/>
    </source>
</evidence>
<evidence type="ECO:0000313" key="1">
    <source>
        <dbReference type="EMBL" id="GEP99505.1"/>
    </source>
</evidence>
<dbReference type="STRING" id="1212545.SARL_03066"/>
<organism evidence="2 3">
    <name type="scientific">Staphylococcus arlettae</name>
    <dbReference type="NCBI Taxonomy" id="29378"/>
    <lineage>
        <taxon>Bacteria</taxon>
        <taxon>Bacillati</taxon>
        <taxon>Bacillota</taxon>
        <taxon>Bacilli</taxon>
        <taxon>Bacillales</taxon>
        <taxon>Staphylococcaceae</taxon>
        <taxon>Staphylococcus</taxon>
    </lineage>
</organism>
<dbReference type="Pfam" id="PF04914">
    <property type="entry name" value="DltD"/>
    <property type="match status" value="1"/>
</dbReference>
<dbReference type="EMBL" id="UGZE01000001">
    <property type="protein sequence ID" value="SUJ22667.1"/>
    <property type="molecule type" value="Genomic_DNA"/>
</dbReference>
<dbReference type="NCBIfam" id="TIGR04092">
    <property type="entry name" value="LTA_DltD"/>
    <property type="match status" value="1"/>
</dbReference>
<sequence>MKQFYPFIISLVLFGIFVALPANWFKGLISNQTLSEQRNLLSEQVLKGTLLQNKLYETNNYYPIYGSSELGKQDPFHPAVMLTHRVKKPPFLVGTGGSTDLINAVTLAANFDQLNGKKLTFIISPQWFTQRGLTRENFNARISETQIAQLFKQQQMSKHLKERYAQRLLQFKDVKNKPFLHDMSRNKQQSSHAYVSSFKENQLLKIEAIKAAFPLNKQAFKHVGEDTSHRSWTSLKAEGELYGQQHSMSNQYNIQDKYWQLIQAKQRKFKRNHEFKVHSPEFEDLALLVDTLKAAGADVQYIVIPTNGKWYDHIGIKSKQRQMIYQKIKDTITAKDGKLYDMTSKDYEPYVISDAVHIGWKGWVYVNEQIVLHQNQ</sequence>
<protein>
    <submittedName>
        <fullName evidence="1">D-alanyl-lipoteichoic acid biosynthesis protein DltD</fullName>
    </submittedName>
    <submittedName>
        <fullName evidence="2">Poly(Glycerophosphate chain) D-alanine transfer protein DltD</fullName>
    </submittedName>
</protein>
<dbReference type="AlphaFoldDB" id="A0A380CKM3"/>
<dbReference type="EMBL" id="BKAV01000003">
    <property type="protein sequence ID" value="GEP99505.1"/>
    <property type="molecule type" value="Genomic_DNA"/>
</dbReference>
<reference evidence="1 4" key="2">
    <citation type="submission" date="2019-07" db="EMBL/GenBank/DDBJ databases">
        <title>Whole genome shotgun sequence of Staphylococcus arlettae NBRC 109765.</title>
        <authorList>
            <person name="Hosoyama A."/>
            <person name="Uohara A."/>
            <person name="Ohji S."/>
            <person name="Ichikawa N."/>
        </authorList>
    </citation>
    <scope>NUCLEOTIDE SEQUENCE [LARGE SCALE GENOMIC DNA]</scope>
    <source>
        <strain evidence="1 4">NBRC 109765</strain>
    </source>
</reference>
<name>A0A380CKM3_9STAP</name>
<dbReference type="Proteomes" id="UP000321598">
    <property type="component" value="Unassembled WGS sequence"/>
</dbReference>
<dbReference type="RefSeq" id="WP_103388104.1">
    <property type="nucleotide sequence ID" value="NZ_BKAV01000003.1"/>
</dbReference>